<protein>
    <submittedName>
        <fullName evidence="4">DUF2807 domain-containing protein</fullName>
    </submittedName>
</protein>
<keyword evidence="2" id="KW-0732">Signal</keyword>
<sequence length="236" mass="24572">MRSRTIALLTSMFAVSTVLAGCGAPIVNPGEQTTEDREIGNATEVRLEASGSLTLKVGDEPSLTVTAGENVLDRVTSRMSGDTLVLGTDRGWGNWGSVDYTLTLPDLERVSVLGSGDVSGELGATGEVRVAVKGSGDVHLRDLDVDEVRLTIDGSGDVELEGSATRQDVQINGSGDYDGEDLDTREAVVDIAGSGDVDVRVRDQLDASVAGSGSIRYAGDPRLNSSTDGSGSIEKR</sequence>
<gene>
    <name evidence="4" type="ORF">NP064_12490</name>
</gene>
<keyword evidence="5" id="KW-1185">Reference proteome</keyword>
<dbReference type="Gene3D" id="2.160.20.120">
    <property type="match status" value="1"/>
</dbReference>
<dbReference type="RefSeq" id="WP_227570679.1">
    <property type="nucleotide sequence ID" value="NZ_CP101988.1"/>
</dbReference>
<feature type="domain" description="Putative auto-transporter adhesin head GIN" evidence="3">
    <location>
        <begin position="43"/>
        <end position="221"/>
    </location>
</feature>
<accession>A0ABY5KYT2</accession>
<feature type="region of interest" description="Disordered" evidence="1">
    <location>
        <begin position="210"/>
        <end position="236"/>
    </location>
</feature>
<reference evidence="4 5" key="1">
    <citation type="submission" date="2022-07" db="EMBL/GenBank/DDBJ databases">
        <title>Novel species in genus cellulomonas.</title>
        <authorList>
            <person name="Ye L."/>
        </authorList>
    </citation>
    <scope>NUCLEOTIDE SEQUENCE [LARGE SCALE GENOMIC DNA]</scope>
    <source>
        <strain evidence="5">zg-Y338</strain>
    </source>
</reference>
<dbReference type="InterPro" id="IPR021255">
    <property type="entry name" value="DUF2807"/>
</dbReference>
<proteinExistence type="predicted"/>
<organism evidence="4 5">
    <name type="scientific">Cellulomonas chengniuliangii</name>
    <dbReference type="NCBI Taxonomy" id="2968084"/>
    <lineage>
        <taxon>Bacteria</taxon>
        <taxon>Bacillati</taxon>
        <taxon>Actinomycetota</taxon>
        <taxon>Actinomycetes</taxon>
        <taxon>Micrococcales</taxon>
        <taxon>Cellulomonadaceae</taxon>
        <taxon>Cellulomonas</taxon>
    </lineage>
</organism>
<feature type="chain" id="PRO_5045857958" evidence="2">
    <location>
        <begin position="21"/>
        <end position="236"/>
    </location>
</feature>
<dbReference type="Proteomes" id="UP001316189">
    <property type="component" value="Chromosome"/>
</dbReference>
<evidence type="ECO:0000313" key="4">
    <source>
        <dbReference type="EMBL" id="UUI74606.1"/>
    </source>
</evidence>
<evidence type="ECO:0000313" key="5">
    <source>
        <dbReference type="Proteomes" id="UP001316189"/>
    </source>
</evidence>
<dbReference type="Pfam" id="PF10988">
    <property type="entry name" value="DUF2807"/>
    <property type="match status" value="1"/>
</dbReference>
<evidence type="ECO:0000259" key="3">
    <source>
        <dbReference type="Pfam" id="PF10988"/>
    </source>
</evidence>
<feature type="signal peptide" evidence="2">
    <location>
        <begin position="1"/>
        <end position="20"/>
    </location>
</feature>
<name>A0ABY5KYT2_9CELL</name>
<dbReference type="PANTHER" id="PTHR39200:SF1">
    <property type="entry name" value="AUTO-TRANSPORTER ADHESIN HEAD GIN DOMAIN-CONTAINING PROTEIN-RELATED"/>
    <property type="match status" value="1"/>
</dbReference>
<evidence type="ECO:0000256" key="1">
    <source>
        <dbReference type="SAM" id="MobiDB-lite"/>
    </source>
</evidence>
<evidence type="ECO:0000256" key="2">
    <source>
        <dbReference type="SAM" id="SignalP"/>
    </source>
</evidence>
<dbReference type="PANTHER" id="PTHR39200">
    <property type="entry name" value="HYPOTHETICAL EXPORTED PROTEIN"/>
    <property type="match status" value="1"/>
</dbReference>
<dbReference type="EMBL" id="CP101988">
    <property type="protein sequence ID" value="UUI74606.1"/>
    <property type="molecule type" value="Genomic_DNA"/>
</dbReference>
<dbReference type="PROSITE" id="PS51257">
    <property type="entry name" value="PROKAR_LIPOPROTEIN"/>
    <property type="match status" value="1"/>
</dbReference>